<dbReference type="Pfam" id="PF00096">
    <property type="entry name" value="zf-C2H2"/>
    <property type="match status" value="3"/>
</dbReference>
<keyword evidence="3" id="KW-0677">Repeat</keyword>
<evidence type="ECO:0000256" key="7">
    <source>
        <dbReference type="ARBA" id="ARBA00023242"/>
    </source>
</evidence>
<feature type="domain" description="C2H2-type" evidence="9">
    <location>
        <begin position="175"/>
        <end position="202"/>
    </location>
</feature>
<dbReference type="GO" id="GO:0005634">
    <property type="term" value="C:nucleus"/>
    <property type="evidence" value="ECO:0007669"/>
    <property type="project" value="UniProtKB-SubCell"/>
</dbReference>
<comment type="caution">
    <text evidence="10">The sequence shown here is derived from an EMBL/GenBank/DDBJ whole genome shotgun (WGS) entry which is preliminary data.</text>
</comment>
<keyword evidence="2" id="KW-0479">Metal-binding</keyword>
<name>A0AAV1JUL1_9NEOP</name>
<evidence type="ECO:0000313" key="10">
    <source>
        <dbReference type="EMBL" id="CAK1553215.1"/>
    </source>
</evidence>
<evidence type="ECO:0000256" key="2">
    <source>
        <dbReference type="ARBA" id="ARBA00022723"/>
    </source>
</evidence>
<dbReference type="AlphaFoldDB" id="A0AAV1JUL1"/>
<dbReference type="InterPro" id="IPR036236">
    <property type="entry name" value="Znf_C2H2_sf"/>
</dbReference>
<comment type="subcellular location">
    <subcellularLocation>
        <location evidence="1">Nucleus</location>
    </subcellularLocation>
</comment>
<dbReference type="SUPFAM" id="SSF57667">
    <property type="entry name" value="beta-beta-alpha zinc fingers"/>
    <property type="match status" value="5"/>
</dbReference>
<proteinExistence type="predicted"/>
<gene>
    <name evidence="10" type="ORF">LNINA_LOCUS12228</name>
</gene>
<dbReference type="PROSITE" id="PS00028">
    <property type="entry name" value="ZINC_FINGER_C2H2_1"/>
    <property type="match status" value="6"/>
</dbReference>
<dbReference type="FunFam" id="3.30.160.60:FF:000045">
    <property type="entry name" value="ZFP69 zinc finger protein B"/>
    <property type="match status" value="1"/>
</dbReference>
<reference evidence="10 11" key="1">
    <citation type="submission" date="2023-11" db="EMBL/GenBank/DDBJ databases">
        <authorList>
            <person name="Okamura Y."/>
        </authorList>
    </citation>
    <scope>NUCLEOTIDE SEQUENCE [LARGE SCALE GENOMIC DNA]</scope>
</reference>
<dbReference type="PANTHER" id="PTHR24409:SF295">
    <property type="entry name" value="AZ2-RELATED"/>
    <property type="match status" value="1"/>
</dbReference>
<feature type="domain" description="C2H2-type" evidence="9">
    <location>
        <begin position="259"/>
        <end position="286"/>
    </location>
</feature>
<feature type="domain" description="C2H2-type" evidence="9">
    <location>
        <begin position="343"/>
        <end position="372"/>
    </location>
</feature>
<dbReference type="GO" id="GO:0000981">
    <property type="term" value="F:DNA-binding transcription factor activity, RNA polymerase II-specific"/>
    <property type="evidence" value="ECO:0007669"/>
    <property type="project" value="TreeGrafter"/>
</dbReference>
<dbReference type="InterPro" id="IPR022755">
    <property type="entry name" value="Znf_C2H2_jaz"/>
</dbReference>
<accession>A0AAV1JUL1</accession>
<evidence type="ECO:0000259" key="9">
    <source>
        <dbReference type="PROSITE" id="PS50157"/>
    </source>
</evidence>
<evidence type="ECO:0000256" key="5">
    <source>
        <dbReference type="ARBA" id="ARBA00022833"/>
    </source>
</evidence>
<keyword evidence="11" id="KW-1185">Reference proteome</keyword>
<dbReference type="Gene3D" id="3.30.160.60">
    <property type="entry name" value="Classic Zinc Finger"/>
    <property type="match status" value="6"/>
</dbReference>
<dbReference type="InterPro" id="IPR013087">
    <property type="entry name" value="Znf_C2H2_type"/>
</dbReference>
<dbReference type="Proteomes" id="UP001497472">
    <property type="component" value="Unassembled WGS sequence"/>
</dbReference>
<sequence>MSEGSTCTVCLIRVGKTLDIKWLEFFQNFGLQHENITLCDLCMLTLLKVKKFMNLLQKSIQVTRLIEIEKPFDFVITKLEAIDILPCVEVYIDSEHRNVEDDDDEHQSSIFEVDGLKNEQDYSTESLNMNEEKTENISERNASDMNFEVTYLSLEEQKNEIQFKKKSVKFMNMLYKCEKCGIGFVSQDAFQDHNLRHENDTAAHVCPICCLHFKSQLVLSQHKLSHKRRFRCTLCGEAFKRWAHALGHRATCGTDPIVAACDVCQKIFTNTHSLEIHKMAHLRDNRFICNECSKSFRTKQHIITHLRTHTGIKPYECTICGKAFTTHSNLKSHKVVHSNDRSFYCVECDKTFKSDKSLKRHYVSLKHTEVKQYSCTACLRTFDSSTALTSHRQSHTSTECFKCKKIFTSPSNLNKHLNNVHAKERNKFKILTSAAQL</sequence>
<dbReference type="FunFam" id="3.30.160.60:FF:000176">
    <property type="entry name" value="zinc finger protein 70"/>
    <property type="match status" value="1"/>
</dbReference>
<dbReference type="PANTHER" id="PTHR24409">
    <property type="entry name" value="ZINC FINGER PROTEIN 142"/>
    <property type="match status" value="1"/>
</dbReference>
<dbReference type="EMBL" id="CAVLEF010000215">
    <property type="protein sequence ID" value="CAK1553215.1"/>
    <property type="molecule type" value="Genomic_DNA"/>
</dbReference>
<dbReference type="SMART" id="SM00355">
    <property type="entry name" value="ZnF_C2H2"/>
    <property type="match status" value="9"/>
</dbReference>
<feature type="domain" description="C2H2-type" evidence="9">
    <location>
        <begin position="315"/>
        <end position="342"/>
    </location>
</feature>
<dbReference type="Pfam" id="PF12171">
    <property type="entry name" value="zf-C2H2_jaz"/>
    <property type="match status" value="1"/>
</dbReference>
<feature type="domain" description="C2H2-type" evidence="9">
    <location>
        <begin position="287"/>
        <end position="314"/>
    </location>
</feature>
<keyword evidence="4 8" id="KW-0863">Zinc-finger</keyword>
<evidence type="ECO:0000256" key="8">
    <source>
        <dbReference type="PROSITE-ProRule" id="PRU00042"/>
    </source>
</evidence>
<evidence type="ECO:0000256" key="6">
    <source>
        <dbReference type="ARBA" id="ARBA00023125"/>
    </source>
</evidence>
<feature type="domain" description="C2H2-type" evidence="9">
    <location>
        <begin position="398"/>
        <end position="426"/>
    </location>
</feature>
<dbReference type="GO" id="GO:0000977">
    <property type="term" value="F:RNA polymerase II transcription regulatory region sequence-specific DNA binding"/>
    <property type="evidence" value="ECO:0007669"/>
    <property type="project" value="TreeGrafter"/>
</dbReference>
<evidence type="ECO:0000256" key="3">
    <source>
        <dbReference type="ARBA" id="ARBA00022737"/>
    </source>
</evidence>
<dbReference type="PROSITE" id="PS50157">
    <property type="entry name" value="ZINC_FINGER_C2H2_2"/>
    <property type="match status" value="7"/>
</dbReference>
<evidence type="ECO:0000256" key="1">
    <source>
        <dbReference type="ARBA" id="ARBA00004123"/>
    </source>
</evidence>
<protein>
    <recommendedName>
        <fullName evidence="9">C2H2-type domain-containing protein</fullName>
    </recommendedName>
</protein>
<keyword evidence="6" id="KW-0238">DNA-binding</keyword>
<keyword evidence="7" id="KW-0539">Nucleus</keyword>
<keyword evidence="5" id="KW-0862">Zinc</keyword>
<organism evidence="10 11">
    <name type="scientific">Leptosia nina</name>
    <dbReference type="NCBI Taxonomy" id="320188"/>
    <lineage>
        <taxon>Eukaryota</taxon>
        <taxon>Metazoa</taxon>
        <taxon>Ecdysozoa</taxon>
        <taxon>Arthropoda</taxon>
        <taxon>Hexapoda</taxon>
        <taxon>Insecta</taxon>
        <taxon>Pterygota</taxon>
        <taxon>Neoptera</taxon>
        <taxon>Endopterygota</taxon>
        <taxon>Lepidoptera</taxon>
        <taxon>Glossata</taxon>
        <taxon>Ditrysia</taxon>
        <taxon>Papilionoidea</taxon>
        <taxon>Pieridae</taxon>
        <taxon>Pierinae</taxon>
        <taxon>Leptosia</taxon>
    </lineage>
</organism>
<feature type="domain" description="C2H2-type" evidence="9">
    <location>
        <begin position="373"/>
        <end position="400"/>
    </location>
</feature>
<dbReference type="GO" id="GO:0008270">
    <property type="term" value="F:zinc ion binding"/>
    <property type="evidence" value="ECO:0007669"/>
    <property type="project" value="UniProtKB-KW"/>
</dbReference>
<dbReference type="Pfam" id="PF13912">
    <property type="entry name" value="zf-C2H2_6"/>
    <property type="match status" value="2"/>
</dbReference>
<evidence type="ECO:0000313" key="11">
    <source>
        <dbReference type="Proteomes" id="UP001497472"/>
    </source>
</evidence>
<evidence type="ECO:0000256" key="4">
    <source>
        <dbReference type="ARBA" id="ARBA00022771"/>
    </source>
</evidence>